<reference evidence="2" key="1">
    <citation type="submission" date="2020-03" db="EMBL/GenBank/DDBJ databases">
        <authorList>
            <person name="Weist P."/>
        </authorList>
    </citation>
    <scope>NUCLEOTIDE SEQUENCE</scope>
</reference>
<organism evidence="2 3">
    <name type="scientific">Pleuronectes platessa</name>
    <name type="common">European plaice</name>
    <dbReference type="NCBI Taxonomy" id="8262"/>
    <lineage>
        <taxon>Eukaryota</taxon>
        <taxon>Metazoa</taxon>
        <taxon>Chordata</taxon>
        <taxon>Craniata</taxon>
        <taxon>Vertebrata</taxon>
        <taxon>Euteleostomi</taxon>
        <taxon>Actinopterygii</taxon>
        <taxon>Neopterygii</taxon>
        <taxon>Teleostei</taxon>
        <taxon>Neoteleostei</taxon>
        <taxon>Acanthomorphata</taxon>
        <taxon>Carangaria</taxon>
        <taxon>Pleuronectiformes</taxon>
        <taxon>Pleuronectoidei</taxon>
        <taxon>Pleuronectidae</taxon>
        <taxon>Pleuronectes</taxon>
    </lineage>
</organism>
<dbReference type="Proteomes" id="UP001153269">
    <property type="component" value="Unassembled WGS sequence"/>
</dbReference>
<dbReference type="AlphaFoldDB" id="A0A9N7VFW9"/>
<protein>
    <submittedName>
        <fullName evidence="2">Uncharacterized protein</fullName>
    </submittedName>
</protein>
<evidence type="ECO:0000313" key="3">
    <source>
        <dbReference type="Proteomes" id="UP001153269"/>
    </source>
</evidence>
<proteinExistence type="predicted"/>
<evidence type="ECO:0000313" key="2">
    <source>
        <dbReference type="EMBL" id="CAB1452002.1"/>
    </source>
</evidence>
<gene>
    <name evidence="2" type="ORF">PLEPLA_LOCUS39741</name>
</gene>
<feature type="compositionally biased region" description="Basic and acidic residues" evidence="1">
    <location>
        <begin position="1"/>
        <end position="20"/>
    </location>
</feature>
<dbReference type="EMBL" id="CADEAL010004112">
    <property type="protein sequence ID" value="CAB1452002.1"/>
    <property type="molecule type" value="Genomic_DNA"/>
</dbReference>
<sequence>MEGCSSDERLRSAREEKDVIFSDDQGPTSPQVAYTSHIIWFRIQPPLPSSAHLSCSLLVFMDSFTPDCPGLMKHPCLAYLPIGAIIFTPLCAHQHKRYLLTMAPSLLPTRSALASGSSVGRVVSEVKPGPTEPWEAVMAKAQTQTRQVCQSDSFR</sequence>
<name>A0A9N7VFW9_PLEPL</name>
<feature type="region of interest" description="Disordered" evidence="1">
    <location>
        <begin position="1"/>
        <end position="28"/>
    </location>
</feature>
<accession>A0A9N7VFW9</accession>
<evidence type="ECO:0000256" key="1">
    <source>
        <dbReference type="SAM" id="MobiDB-lite"/>
    </source>
</evidence>
<keyword evidence="3" id="KW-1185">Reference proteome</keyword>
<comment type="caution">
    <text evidence="2">The sequence shown here is derived from an EMBL/GenBank/DDBJ whole genome shotgun (WGS) entry which is preliminary data.</text>
</comment>